<evidence type="ECO:0000313" key="2">
    <source>
        <dbReference type="Proteomes" id="UP001431783"/>
    </source>
</evidence>
<evidence type="ECO:0000313" key="1">
    <source>
        <dbReference type="EMBL" id="KAK9878364.1"/>
    </source>
</evidence>
<dbReference type="EMBL" id="JARQZJ010000047">
    <property type="protein sequence ID" value="KAK9878364.1"/>
    <property type="molecule type" value="Genomic_DNA"/>
</dbReference>
<accession>A0AAW1UCM6</accession>
<protein>
    <submittedName>
        <fullName evidence="1">Uncharacterized protein</fullName>
    </submittedName>
</protein>
<name>A0AAW1UCM6_9CUCU</name>
<gene>
    <name evidence="1" type="ORF">WA026_021674</name>
</gene>
<dbReference type="Proteomes" id="UP001431783">
    <property type="component" value="Unassembled WGS sequence"/>
</dbReference>
<dbReference type="AlphaFoldDB" id="A0AAW1UCM6"/>
<keyword evidence="2" id="KW-1185">Reference proteome</keyword>
<reference evidence="1 2" key="1">
    <citation type="submission" date="2023-03" db="EMBL/GenBank/DDBJ databases">
        <title>Genome insight into feeding habits of ladybird beetles.</title>
        <authorList>
            <person name="Li H.-S."/>
            <person name="Huang Y.-H."/>
            <person name="Pang H."/>
        </authorList>
    </citation>
    <scope>NUCLEOTIDE SEQUENCE [LARGE SCALE GENOMIC DNA]</scope>
    <source>
        <strain evidence="1">SYSU_2023b</strain>
        <tissue evidence="1">Whole body</tissue>
    </source>
</reference>
<comment type="caution">
    <text evidence="1">The sequence shown here is derived from an EMBL/GenBank/DDBJ whole genome shotgun (WGS) entry which is preliminary data.</text>
</comment>
<proteinExistence type="predicted"/>
<organism evidence="1 2">
    <name type="scientific">Henosepilachna vigintioctopunctata</name>
    <dbReference type="NCBI Taxonomy" id="420089"/>
    <lineage>
        <taxon>Eukaryota</taxon>
        <taxon>Metazoa</taxon>
        <taxon>Ecdysozoa</taxon>
        <taxon>Arthropoda</taxon>
        <taxon>Hexapoda</taxon>
        <taxon>Insecta</taxon>
        <taxon>Pterygota</taxon>
        <taxon>Neoptera</taxon>
        <taxon>Endopterygota</taxon>
        <taxon>Coleoptera</taxon>
        <taxon>Polyphaga</taxon>
        <taxon>Cucujiformia</taxon>
        <taxon>Coccinelloidea</taxon>
        <taxon>Coccinellidae</taxon>
        <taxon>Epilachninae</taxon>
        <taxon>Epilachnini</taxon>
        <taxon>Henosepilachna</taxon>
    </lineage>
</organism>
<sequence length="124" mass="14672">MPRSSLVGFLAIQVNWAMKKRRGTIQTLTISLLMLMVTENKRTRPIFSDAALQEAQEAFGVDYVYDEFYKCDQEDCNEEEYVDEDDEYDKDEIEERGQKYFEKAFVVNCIELVIKQVIFRKSWS</sequence>